<evidence type="ECO:0000313" key="1">
    <source>
        <dbReference type="EMBL" id="GCB84214.1"/>
    </source>
</evidence>
<dbReference type="STRING" id="75743.A0A401QFS0"/>
<dbReference type="AlphaFoldDB" id="A0A401QFS0"/>
<name>A0A401QFS0_SCYTO</name>
<dbReference type="OrthoDB" id="10265867at2759"/>
<comment type="caution">
    <text evidence="1">The sequence shown here is derived from an EMBL/GenBank/DDBJ whole genome shotgun (WGS) entry which is preliminary data.</text>
</comment>
<gene>
    <name evidence="1" type="ORF">scyTo_0024995</name>
</gene>
<accession>A0A401QFS0</accession>
<sequence>QLQVVPLFGDMQIELARYIKTSAHYEENKSK</sequence>
<keyword evidence="2" id="KW-1185">Reference proteome</keyword>
<evidence type="ECO:0000313" key="2">
    <source>
        <dbReference type="Proteomes" id="UP000288216"/>
    </source>
</evidence>
<feature type="non-terminal residue" evidence="1">
    <location>
        <position position="1"/>
    </location>
</feature>
<reference evidence="1 2" key="1">
    <citation type="journal article" date="2018" name="Nat. Ecol. Evol.">
        <title>Shark genomes provide insights into elasmobranch evolution and the origin of vertebrates.</title>
        <authorList>
            <person name="Hara Y"/>
            <person name="Yamaguchi K"/>
            <person name="Onimaru K"/>
            <person name="Kadota M"/>
            <person name="Koyanagi M"/>
            <person name="Keeley SD"/>
            <person name="Tatsumi K"/>
            <person name="Tanaka K"/>
            <person name="Motone F"/>
            <person name="Kageyama Y"/>
            <person name="Nozu R"/>
            <person name="Adachi N"/>
            <person name="Nishimura O"/>
            <person name="Nakagawa R"/>
            <person name="Tanegashima C"/>
            <person name="Kiyatake I"/>
            <person name="Matsumoto R"/>
            <person name="Murakumo K"/>
            <person name="Nishida K"/>
            <person name="Terakita A"/>
            <person name="Kuratani S"/>
            <person name="Sato K"/>
            <person name="Hyodo S Kuraku.S."/>
        </authorList>
    </citation>
    <scope>NUCLEOTIDE SEQUENCE [LARGE SCALE GENOMIC DNA]</scope>
</reference>
<dbReference type="EMBL" id="BFAA01066107">
    <property type="protein sequence ID" value="GCB84214.1"/>
    <property type="molecule type" value="Genomic_DNA"/>
</dbReference>
<protein>
    <submittedName>
        <fullName evidence="1">Uncharacterized protein</fullName>
    </submittedName>
</protein>
<organism evidence="1 2">
    <name type="scientific">Scyliorhinus torazame</name>
    <name type="common">Cloudy catshark</name>
    <name type="synonym">Catulus torazame</name>
    <dbReference type="NCBI Taxonomy" id="75743"/>
    <lineage>
        <taxon>Eukaryota</taxon>
        <taxon>Metazoa</taxon>
        <taxon>Chordata</taxon>
        <taxon>Craniata</taxon>
        <taxon>Vertebrata</taxon>
        <taxon>Chondrichthyes</taxon>
        <taxon>Elasmobranchii</taxon>
        <taxon>Galeomorphii</taxon>
        <taxon>Galeoidea</taxon>
        <taxon>Carcharhiniformes</taxon>
        <taxon>Scyliorhinidae</taxon>
        <taxon>Scyliorhinus</taxon>
    </lineage>
</organism>
<proteinExistence type="predicted"/>
<dbReference type="Proteomes" id="UP000288216">
    <property type="component" value="Unassembled WGS sequence"/>
</dbReference>